<comment type="subcellular location">
    <subcellularLocation>
        <location evidence="1">Nucleus</location>
    </subcellularLocation>
</comment>
<dbReference type="GO" id="GO:0006261">
    <property type="term" value="P:DNA-templated DNA replication"/>
    <property type="evidence" value="ECO:0007669"/>
    <property type="project" value="TreeGrafter"/>
</dbReference>
<keyword evidence="4" id="KW-1185">Reference proteome</keyword>
<dbReference type="AlphaFoldDB" id="A0AAU9IT21"/>
<dbReference type="InterPro" id="IPR019140">
    <property type="entry name" value="MCM_complex-bd"/>
</dbReference>
<proteinExistence type="predicted"/>
<gene>
    <name evidence="3" type="ORF">BSTOLATCC_MIC15692</name>
</gene>
<comment type="caution">
    <text evidence="3">The sequence shown here is derived from an EMBL/GenBank/DDBJ whole genome shotgun (WGS) entry which is preliminary data.</text>
</comment>
<dbReference type="GO" id="GO:0003682">
    <property type="term" value="F:chromatin binding"/>
    <property type="evidence" value="ECO:0007669"/>
    <property type="project" value="TreeGrafter"/>
</dbReference>
<accession>A0AAU9IT21</accession>
<evidence type="ECO:0000256" key="1">
    <source>
        <dbReference type="ARBA" id="ARBA00004123"/>
    </source>
</evidence>
<evidence type="ECO:0000256" key="2">
    <source>
        <dbReference type="ARBA" id="ARBA00023242"/>
    </source>
</evidence>
<evidence type="ECO:0000313" key="4">
    <source>
        <dbReference type="Proteomes" id="UP001162131"/>
    </source>
</evidence>
<dbReference type="PANTHER" id="PTHR13489">
    <property type="entry name" value="MINI-CHROMOSOME MAINTENANCE COMPLEX-BINDING PROTEIN"/>
    <property type="match status" value="1"/>
</dbReference>
<name>A0AAU9IT21_9CILI</name>
<keyword evidence="2" id="KW-0539">Nucleus</keyword>
<sequence length="433" mass="48734">MEVLDAIAESLWAFIRDSQLSLPLNLNSCEALKSWHPTINLPDTQTFWHETSEISYCRLRGMVQNQSEPEMLVGFFIEEDKIYSTKFGRVPKESSSLIDSIIIQRYPIKVISVPGERNCGEVPRVFLYDESGETIKLNTIIDGFGIFIEGEFHMIKLINEPEVIEIPDGRSEVLSGISQSLGGDLLAAELVLYNLLSKVQERRSMVGILPINLINLSDPQIFISSISSLIRTVSLPLTINSLSTQNFTPTKNYENDELEASPLQIPDNSLLILDETQLSSGQLNEQGIKNLQTLAHLIERQQISYDFKYYQSEFQTDIKIISISSGRSLLKLPLFIAVRESASPAAVIFTTTHADYIKGCSKIAVAMSDEIIKTAQNYFVNQRQSSSISEEEFHLLLTLTRYIAQSERKTSAEVSHWEQAKTLLCGIKSRQTN</sequence>
<evidence type="ECO:0000313" key="3">
    <source>
        <dbReference type="EMBL" id="CAG9316257.1"/>
    </source>
</evidence>
<organism evidence="3 4">
    <name type="scientific">Blepharisma stoltei</name>
    <dbReference type="NCBI Taxonomy" id="1481888"/>
    <lineage>
        <taxon>Eukaryota</taxon>
        <taxon>Sar</taxon>
        <taxon>Alveolata</taxon>
        <taxon>Ciliophora</taxon>
        <taxon>Postciliodesmatophora</taxon>
        <taxon>Heterotrichea</taxon>
        <taxon>Heterotrichida</taxon>
        <taxon>Blepharismidae</taxon>
        <taxon>Blepharisma</taxon>
    </lineage>
</organism>
<dbReference type="Pfam" id="PF09739">
    <property type="entry name" value="MCM_bind"/>
    <property type="match status" value="1"/>
</dbReference>
<dbReference type="GO" id="GO:0005634">
    <property type="term" value="C:nucleus"/>
    <property type="evidence" value="ECO:0007669"/>
    <property type="project" value="UniProtKB-SubCell"/>
</dbReference>
<protein>
    <submittedName>
        <fullName evidence="3">Uncharacterized protein</fullName>
    </submittedName>
</protein>
<dbReference type="PANTHER" id="PTHR13489:SF0">
    <property type="entry name" value="MINI-CHROMOSOME MAINTENANCE COMPLEX-BINDING PROTEIN"/>
    <property type="match status" value="1"/>
</dbReference>
<reference evidence="3" key="1">
    <citation type="submission" date="2021-09" db="EMBL/GenBank/DDBJ databases">
        <authorList>
            <consortium name="AG Swart"/>
            <person name="Singh M."/>
            <person name="Singh A."/>
            <person name="Seah K."/>
            <person name="Emmerich C."/>
        </authorList>
    </citation>
    <scope>NUCLEOTIDE SEQUENCE</scope>
    <source>
        <strain evidence="3">ATCC30299</strain>
    </source>
</reference>
<dbReference type="EMBL" id="CAJZBQ010000015">
    <property type="protein sequence ID" value="CAG9316257.1"/>
    <property type="molecule type" value="Genomic_DNA"/>
</dbReference>
<dbReference type="Proteomes" id="UP001162131">
    <property type="component" value="Unassembled WGS sequence"/>
</dbReference>